<dbReference type="InterPro" id="IPR055298">
    <property type="entry name" value="AtLOH3-like"/>
</dbReference>
<dbReference type="Pfam" id="PF14291">
    <property type="entry name" value="DUF4371"/>
    <property type="match status" value="1"/>
</dbReference>
<reference evidence="3" key="1">
    <citation type="submission" date="2020-05" db="EMBL/GenBank/DDBJ databases">
        <title>WGS assembly of Panicum virgatum.</title>
        <authorList>
            <person name="Lovell J.T."/>
            <person name="Jenkins J."/>
            <person name="Shu S."/>
            <person name="Juenger T.E."/>
            <person name="Schmutz J."/>
        </authorList>
    </citation>
    <scope>NUCLEOTIDE SEQUENCE</scope>
    <source>
        <strain evidence="3">AP13</strain>
    </source>
</reference>
<sequence length="757" mass="87490">MVVFQEHSSSGPIIQDGEPVRVEPVEPPIIEDDEPVRVELVEPPTIEDDESSGDDNDDYNIEHDPGLRAPISSYPFNDQDSVRRAYIALGPCRPMMKKNNFPQHDCGCMRRFQQNWFDEFKWLEYSVQKDAAYCFVCYLFKDRGKFPGGDAFVEEGFRNWNMKGRFRKHVGAINSAHSEAEEKYGMFRRPSTSIRESVASNTAEFKVKYLAHLTWSLKCIRYLLRQGLAFHGHDEGKNSHNQRNFRELLAWLAGNFEEVNKVVLGNAPGNCQMIDHKIQKQLIASCAHETTKLVIEELGDECFAILADESSDAYQQEQLALCLRFVNKNGEPVERFLGLVHSPSAYYVHCFAHQLQLTLVSVAKENINCQWFFGQLAYLLNVLDMSCKKICMLRIAQAEYMIEALKLGEIESGQGLNQEMGLARPGDTRWGSHYRTVMHVMHLYPSIKKVIFRVGKEGKGAEALGAQTMLRVFNSFEFVFLLHLMNEIFGYTNDLCNALQKREQDIVNAMDLLEFTKVELDVLRKDAGWEEFLKNVTSFCEKHKVKVVDMDGKYIPIQRSAKFYRGATNYHRFHADMFLGVIDRQLVELNNRFDEVNTELLRCMAAFNPANSFSAFDIEKLVKLARFYPDDFDLEEINQLRFQLRLYIANVRNDENFKNLKSLAELSMMIVKRDMVSRYGIVYKLLKLVLVLPVATASVERIFSAMNTIKNKLRSKMGQNFLNNCLTTFIEREFFLQVKDEDIIKYFQAMKERKVIL</sequence>
<feature type="compositionally biased region" description="Acidic residues" evidence="1">
    <location>
        <begin position="45"/>
        <end position="59"/>
    </location>
</feature>
<evidence type="ECO:0000259" key="2">
    <source>
        <dbReference type="SMART" id="SM00597"/>
    </source>
</evidence>
<evidence type="ECO:0000313" key="4">
    <source>
        <dbReference type="Proteomes" id="UP000823388"/>
    </source>
</evidence>
<comment type="caution">
    <text evidence="3">The sequence shown here is derived from an EMBL/GenBank/DDBJ whole genome shotgun (WGS) entry which is preliminary data.</text>
</comment>
<evidence type="ECO:0000256" key="1">
    <source>
        <dbReference type="SAM" id="MobiDB-lite"/>
    </source>
</evidence>
<organism evidence="3 4">
    <name type="scientific">Panicum virgatum</name>
    <name type="common">Blackwell switchgrass</name>
    <dbReference type="NCBI Taxonomy" id="38727"/>
    <lineage>
        <taxon>Eukaryota</taxon>
        <taxon>Viridiplantae</taxon>
        <taxon>Streptophyta</taxon>
        <taxon>Embryophyta</taxon>
        <taxon>Tracheophyta</taxon>
        <taxon>Spermatophyta</taxon>
        <taxon>Magnoliopsida</taxon>
        <taxon>Liliopsida</taxon>
        <taxon>Poales</taxon>
        <taxon>Poaceae</taxon>
        <taxon>PACMAD clade</taxon>
        <taxon>Panicoideae</taxon>
        <taxon>Panicodae</taxon>
        <taxon>Paniceae</taxon>
        <taxon>Panicinae</taxon>
        <taxon>Panicum</taxon>
        <taxon>Panicum sect. Hiantes</taxon>
    </lineage>
</organism>
<evidence type="ECO:0000313" key="3">
    <source>
        <dbReference type="EMBL" id="KAG2650832.1"/>
    </source>
</evidence>
<dbReference type="GO" id="GO:0046983">
    <property type="term" value="F:protein dimerization activity"/>
    <property type="evidence" value="ECO:0007669"/>
    <property type="project" value="InterPro"/>
</dbReference>
<dbReference type="InterPro" id="IPR025398">
    <property type="entry name" value="DUF4371"/>
</dbReference>
<gene>
    <name evidence="3" type="ORF">PVAP13_1NG164576</name>
</gene>
<dbReference type="EMBL" id="CM029038">
    <property type="protein sequence ID" value="KAG2650832.1"/>
    <property type="molecule type" value="Genomic_DNA"/>
</dbReference>
<keyword evidence="4" id="KW-1185">Reference proteome</keyword>
<name>A0A8T0WP12_PANVG</name>
<accession>A0A8T0WP12</accession>
<protein>
    <recommendedName>
        <fullName evidence="2">TTF-type domain-containing protein</fullName>
    </recommendedName>
</protein>
<dbReference type="Pfam" id="PF05699">
    <property type="entry name" value="Dimer_Tnp_hAT"/>
    <property type="match status" value="1"/>
</dbReference>
<dbReference type="PANTHER" id="PTHR11697">
    <property type="entry name" value="GENERAL TRANSCRIPTION FACTOR 2-RELATED ZINC FINGER PROTEIN"/>
    <property type="match status" value="1"/>
</dbReference>
<dbReference type="AlphaFoldDB" id="A0A8T0WP12"/>
<dbReference type="PANTHER" id="PTHR11697:SF230">
    <property type="entry name" value="ZINC FINGER, MYM DOMAIN CONTAINING 1"/>
    <property type="match status" value="1"/>
</dbReference>
<dbReference type="SUPFAM" id="SSF53098">
    <property type="entry name" value="Ribonuclease H-like"/>
    <property type="match status" value="1"/>
</dbReference>
<feature type="compositionally biased region" description="Polar residues" evidence="1">
    <location>
        <begin position="1"/>
        <end position="12"/>
    </location>
</feature>
<dbReference type="InterPro" id="IPR012337">
    <property type="entry name" value="RNaseH-like_sf"/>
</dbReference>
<feature type="domain" description="TTF-type" evidence="2">
    <location>
        <begin position="108"/>
        <end position="235"/>
    </location>
</feature>
<dbReference type="InterPro" id="IPR006580">
    <property type="entry name" value="Znf_TTF"/>
</dbReference>
<dbReference type="InterPro" id="IPR008906">
    <property type="entry name" value="HATC_C_dom"/>
</dbReference>
<dbReference type="Proteomes" id="UP000823388">
    <property type="component" value="Chromosome 1N"/>
</dbReference>
<feature type="region of interest" description="Disordered" evidence="1">
    <location>
        <begin position="38"/>
        <end position="64"/>
    </location>
</feature>
<dbReference type="SMART" id="SM00597">
    <property type="entry name" value="ZnF_TTF"/>
    <property type="match status" value="1"/>
</dbReference>
<feature type="region of interest" description="Disordered" evidence="1">
    <location>
        <begin position="1"/>
        <end position="21"/>
    </location>
</feature>
<proteinExistence type="predicted"/>